<evidence type="ECO:0000256" key="1">
    <source>
        <dbReference type="ARBA" id="ARBA00005495"/>
    </source>
</evidence>
<protein>
    <recommendedName>
        <fullName evidence="5">CENP-V/GFA domain-containing protein</fullName>
    </recommendedName>
</protein>
<gene>
    <name evidence="6" type="ORF">DFR24_4458</name>
</gene>
<dbReference type="GO" id="GO:0046872">
    <property type="term" value="F:metal ion binding"/>
    <property type="evidence" value="ECO:0007669"/>
    <property type="project" value="UniProtKB-KW"/>
</dbReference>
<dbReference type="EMBL" id="SOBT01000012">
    <property type="protein sequence ID" value="TDU24193.1"/>
    <property type="molecule type" value="Genomic_DNA"/>
</dbReference>
<dbReference type="SUPFAM" id="SSF51316">
    <property type="entry name" value="Mss4-like"/>
    <property type="match status" value="1"/>
</dbReference>
<evidence type="ECO:0000313" key="6">
    <source>
        <dbReference type="EMBL" id="TDU24193.1"/>
    </source>
</evidence>
<evidence type="ECO:0000256" key="2">
    <source>
        <dbReference type="ARBA" id="ARBA00022723"/>
    </source>
</evidence>
<comment type="caution">
    <text evidence="6">The sequence shown here is derived from an EMBL/GenBank/DDBJ whole genome shotgun (WGS) entry which is preliminary data.</text>
</comment>
<keyword evidence="2" id="KW-0479">Metal-binding</keyword>
<feature type="domain" description="CENP-V/GFA" evidence="5">
    <location>
        <begin position="3"/>
        <end position="121"/>
    </location>
</feature>
<dbReference type="GO" id="GO:0016846">
    <property type="term" value="F:carbon-sulfur lyase activity"/>
    <property type="evidence" value="ECO:0007669"/>
    <property type="project" value="InterPro"/>
</dbReference>
<dbReference type="Gene3D" id="3.90.1590.10">
    <property type="entry name" value="glutathione-dependent formaldehyde- activating enzyme (gfa)"/>
    <property type="match status" value="1"/>
</dbReference>
<dbReference type="AlphaFoldDB" id="A0A4R7NT08"/>
<evidence type="ECO:0000256" key="3">
    <source>
        <dbReference type="ARBA" id="ARBA00022833"/>
    </source>
</evidence>
<dbReference type="OrthoDB" id="7765631at2"/>
<proteinExistence type="inferred from homology"/>
<keyword evidence="7" id="KW-1185">Reference proteome</keyword>
<dbReference type="InterPro" id="IPR011057">
    <property type="entry name" value="Mss4-like_sf"/>
</dbReference>
<comment type="similarity">
    <text evidence="1">Belongs to the Gfa family.</text>
</comment>
<keyword evidence="4" id="KW-0456">Lyase</keyword>
<dbReference type="PANTHER" id="PTHR33337:SF40">
    <property type="entry name" value="CENP-V_GFA DOMAIN-CONTAINING PROTEIN-RELATED"/>
    <property type="match status" value="1"/>
</dbReference>
<keyword evidence="3" id="KW-0862">Zinc</keyword>
<reference evidence="6 7" key="1">
    <citation type="submission" date="2019-03" db="EMBL/GenBank/DDBJ databases">
        <title>Genomic Encyclopedia of Type Strains, Phase IV (KMG-IV): sequencing the most valuable type-strain genomes for metagenomic binning, comparative biology and taxonomic classification.</title>
        <authorList>
            <person name="Goeker M."/>
        </authorList>
    </citation>
    <scope>NUCLEOTIDE SEQUENCE [LARGE SCALE GENOMIC DNA]</scope>
    <source>
        <strain evidence="6 7">DSM 26377</strain>
    </source>
</reference>
<organism evidence="6 7">
    <name type="scientific">Panacagrimonas perspica</name>
    <dbReference type="NCBI Taxonomy" id="381431"/>
    <lineage>
        <taxon>Bacteria</taxon>
        <taxon>Pseudomonadati</taxon>
        <taxon>Pseudomonadota</taxon>
        <taxon>Gammaproteobacteria</taxon>
        <taxon>Nevskiales</taxon>
        <taxon>Nevskiaceae</taxon>
        <taxon>Panacagrimonas</taxon>
    </lineage>
</organism>
<name>A0A4R7NT08_9GAMM</name>
<dbReference type="PROSITE" id="PS51891">
    <property type="entry name" value="CENP_V_GFA"/>
    <property type="match status" value="1"/>
</dbReference>
<evidence type="ECO:0000256" key="4">
    <source>
        <dbReference type="ARBA" id="ARBA00023239"/>
    </source>
</evidence>
<accession>A0A4R7NT08</accession>
<sequence>MSQSGRCYCGAVHYTFDAAPVLNLQCHCRECQYISGGNPNVVLAVPEAAFRYTSGTPQAFRRSDLEKPATREFCATCGTHLVTRSPGAPGLVIVKRGTMDDPSAFGNPQVAIFTKDSQPWHQIADGVRAFDGRPG</sequence>
<dbReference type="Pfam" id="PF04828">
    <property type="entry name" value="GFA"/>
    <property type="match status" value="1"/>
</dbReference>
<dbReference type="Proteomes" id="UP000295341">
    <property type="component" value="Unassembled WGS sequence"/>
</dbReference>
<evidence type="ECO:0000259" key="5">
    <source>
        <dbReference type="PROSITE" id="PS51891"/>
    </source>
</evidence>
<dbReference type="PANTHER" id="PTHR33337">
    <property type="entry name" value="GFA DOMAIN-CONTAINING PROTEIN"/>
    <property type="match status" value="1"/>
</dbReference>
<evidence type="ECO:0000313" key="7">
    <source>
        <dbReference type="Proteomes" id="UP000295341"/>
    </source>
</evidence>
<dbReference type="InterPro" id="IPR006913">
    <property type="entry name" value="CENP-V/GFA"/>
</dbReference>
<dbReference type="RefSeq" id="WP_133883614.1">
    <property type="nucleotide sequence ID" value="NZ_MWIN01000003.1"/>
</dbReference>